<comment type="caution">
    <text evidence="2">The sequence shown here is derived from an EMBL/GenBank/DDBJ whole genome shotgun (WGS) entry which is preliminary data.</text>
</comment>
<reference evidence="2 3" key="1">
    <citation type="submission" date="2022-10" db="EMBL/GenBank/DDBJ databases">
        <title>Draft genome sequence of Streptomyces sp. YSPA8.</title>
        <authorList>
            <person name="Moriuchi R."/>
            <person name="Dohra H."/>
            <person name="Yamamura H."/>
            <person name="Kodani S."/>
        </authorList>
    </citation>
    <scope>NUCLEOTIDE SEQUENCE [LARGE SCALE GENOMIC DNA]</scope>
    <source>
        <strain evidence="2 3">YSPA8</strain>
    </source>
</reference>
<keyword evidence="3" id="KW-1185">Reference proteome</keyword>
<evidence type="ECO:0000313" key="3">
    <source>
        <dbReference type="Proteomes" id="UP001291653"/>
    </source>
</evidence>
<dbReference type="Proteomes" id="UP001291653">
    <property type="component" value="Unassembled WGS sequence"/>
</dbReference>
<protein>
    <submittedName>
        <fullName evidence="2">Uncharacterized protein</fullName>
    </submittedName>
</protein>
<evidence type="ECO:0000313" key="2">
    <source>
        <dbReference type="EMBL" id="GLF99872.1"/>
    </source>
</evidence>
<proteinExistence type="predicted"/>
<dbReference type="RefSeq" id="WP_323447224.1">
    <property type="nucleotide sequence ID" value="NZ_BSBI01000004.1"/>
</dbReference>
<organism evidence="2 3">
    <name type="scientific">Streptomyces yaizuensis</name>
    <dbReference type="NCBI Taxonomy" id="2989713"/>
    <lineage>
        <taxon>Bacteria</taxon>
        <taxon>Bacillati</taxon>
        <taxon>Actinomycetota</taxon>
        <taxon>Actinomycetes</taxon>
        <taxon>Kitasatosporales</taxon>
        <taxon>Streptomycetaceae</taxon>
        <taxon>Streptomyces</taxon>
    </lineage>
</organism>
<dbReference type="EMBL" id="BSBI01000004">
    <property type="protein sequence ID" value="GLF95161.1"/>
    <property type="molecule type" value="Genomic_DNA"/>
</dbReference>
<gene>
    <name evidence="1" type="ORF">SYYSPA8_12710</name>
    <name evidence="2" type="ORF">SYYSPA8_36265</name>
</gene>
<sequence length="114" mass="11994">MTKDRKRKPAARAEMAVTGLRRGEAGARVEARRAAPDFGAVPPAGVPMDPDPLGTGYELLTVPLIVTVMLPAGADGCGYLVSPQGWYRARARVWGPMPTRESGLAPPAGQRPGC</sequence>
<evidence type="ECO:0000313" key="1">
    <source>
        <dbReference type="EMBL" id="GLF95161.1"/>
    </source>
</evidence>
<dbReference type="EMBL" id="BSBI01000025">
    <property type="protein sequence ID" value="GLF99872.1"/>
    <property type="molecule type" value="Genomic_DNA"/>
</dbReference>
<accession>A0ABQ5PBD2</accession>
<name>A0ABQ5PBD2_9ACTN</name>